<dbReference type="InterPro" id="IPR052901">
    <property type="entry name" value="Bact_TGase-like"/>
</dbReference>
<dbReference type="Pfam" id="PF11992">
    <property type="entry name" value="TgpA_N"/>
    <property type="match status" value="1"/>
</dbReference>
<dbReference type="InterPro" id="IPR021878">
    <property type="entry name" value="TgpA_N"/>
</dbReference>
<dbReference type="InterPro" id="IPR038765">
    <property type="entry name" value="Papain-like_cys_pep_sf"/>
</dbReference>
<dbReference type="InParanoid" id="E3JDJ9"/>
<keyword evidence="2" id="KW-0472">Membrane</keyword>
<dbReference type="Proteomes" id="UP000002484">
    <property type="component" value="Chromosome"/>
</dbReference>
<evidence type="ECO:0000313" key="5">
    <source>
        <dbReference type="Proteomes" id="UP000002484"/>
    </source>
</evidence>
<feature type="transmembrane region" description="Helical" evidence="2">
    <location>
        <begin position="147"/>
        <end position="168"/>
    </location>
</feature>
<dbReference type="SMART" id="SM00460">
    <property type="entry name" value="TGc"/>
    <property type="match status" value="1"/>
</dbReference>
<feature type="transmembrane region" description="Helical" evidence="2">
    <location>
        <begin position="119"/>
        <end position="140"/>
    </location>
</feature>
<dbReference type="STRING" id="298654.FraEuI1c_6796"/>
<feature type="transmembrane region" description="Helical" evidence="2">
    <location>
        <begin position="227"/>
        <end position="247"/>
    </location>
</feature>
<dbReference type="OrthoDB" id="9804023at2"/>
<evidence type="ECO:0000313" key="4">
    <source>
        <dbReference type="EMBL" id="ADP84765.1"/>
    </source>
</evidence>
<dbReference type="RefSeq" id="WP_013427876.1">
    <property type="nucleotide sequence ID" value="NC_014666.1"/>
</dbReference>
<feature type="compositionally biased region" description="Basic and acidic residues" evidence="1">
    <location>
        <begin position="842"/>
        <end position="852"/>
    </location>
</feature>
<feature type="transmembrane region" description="Helical" evidence="2">
    <location>
        <begin position="68"/>
        <end position="89"/>
    </location>
</feature>
<gene>
    <name evidence="4" type="ordered locus">FraEuI1c_6796</name>
</gene>
<dbReference type="PANTHER" id="PTHR42736">
    <property type="entry name" value="PROTEIN-GLUTAMINE GAMMA-GLUTAMYLTRANSFERASE"/>
    <property type="match status" value="1"/>
</dbReference>
<dbReference type="KEGG" id="fri:FraEuI1c_6796"/>
<accession>E3JDJ9</accession>
<feature type="domain" description="Transglutaminase-like" evidence="3">
    <location>
        <begin position="496"/>
        <end position="566"/>
    </location>
</feature>
<dbReference type="AlphaFoldDB" id="E3JDJ9"/>
<organism evidence="4 5">
    <name type="scientific">Pseudofrankia inefficax (strain DSM 45817 / CECT 9037 / DDB 130130 / EuI1c)</name>
    <name type="common">Frankia inefficax</name>
    <dbReference type="NCBI Taxonomy" id="298654"/>
    <lineage>
        <taxon>Bacteria</taxon>
        <taxon>Bacillati</taxon>
        <taxon>Actinomycetota</taxon>
        <taxon>Actinomycetes</taxon>
        <taxon>Frankiales</taxon>
        <taxon>Frankiaceae</taxon>
        <taxon>Pseudofrankia</taxon>
    </lineage>
</organism>
<feature type="compositionally biased region" description="Basic and acidic residues" evidence="1">
    <location>
        <begin position="868"/>
        <end position="878"/>
    </location>
</feature>
<dbReference type="EMBL" id="CP002299">
    <property type="protein sequence ID" value="ADP84765.1"/>
    <property type="molecule type" value="Genomic_DNA"/>
</dbReference>
<dbReference type="Gene3D" id="3.10.620.30">
    <property type="match status" value="1"/>
</dbReference>
<evidence type="ECO:0000256" key="2">
    <source>
        <dbReference type="SAM" id="Phobius"/>
    </source>
</evidence>
<keyword evidence="2" id="KW-1133">Transmembrane helix</keyword>
<protein>
    <submittedName>
        <fullName evidence="4">Transglutaminase domain-containing protein</fullName>
    </submittedName>
</protein>
<reference evidence="4 5" key="1">
    <citation type="submission" date="2010-10" db="EMBL/GenBank/DDBJ databases">
        <title>Complete sequence of Frankia sp. EuI1c.</title>
        <authorList>
            <consortium name="US DOE Joint Genome Institute"/>
            <person name="Lucas S."/>
            <person name="Copeland A."/>
            <person name="Lapidus A."/>
            <person name="Cheng J.-F."/>
            <person name="Bruce D."/>
            <person name="Goodwin L."/>
            <person name="Pitluck S."/>
            <person name="Chertkov O."/>
            <person name="Detter J.C."/>
            <person name="Han C."/>
            <person name="Tapia R."/>
            <person name="Land M."/>
            <person name="Hauser L."/>
            <person name="Jeffries C."/>
            <person name="Kyrpides N."/>
            <person name="Ivanova N."/>
            <person name="Mikhailova N."/>
            <person name="Beauchemin N."/>
            <person name="Sen A."/>
            <person name="Sur S.A."/>
            <person name="Gtari M."/>
            <person name="Wall L."/>
            <person name="Tisa L."/>
            <person name="Woyke T."/>
        </authorList>
    </citation>
    <scope>NUCLEOTIDE SEQUENCE [LARGE SCALE GENOMIC DNA]</scope>
    <source>
        <strain evidence="5">DSM 45817 / CECT 9037 / EuI1c</strain>
    </source>
</reference>
<evidence type="ECO:0000259" key="3">
    <source>
        <dbReference type="SMART" id="SM00460"/>
    </source>
</evidence>
<sequence length="878" mass="89781">MTSPSARPAPAPRAQAAQAALVSLAGLPSLFVAKPLFDGSGYLGPLAGTLVVAAVAGWFVARRVASGSLICVVGVVAGLAFGTVAALVAGDSPWLATRALREGWPRLLSVALPARPSTLLLVPLAAVIWVTTYAAVALAVRTEQPLAPGLAPLLGLAGLTVLVGQAGGGARGPRVLLTGAAALLVLAAAALRAARPVLPGATDAVLPPAGSDGAGSTGARRLTGGTAFGLLAVLVVAAVATVAGALVPSGGGRFDPRDHYHPPVQDVALLNPLGRVRNQLEENPARAVFTVRLVTASGKPPADRLRVAELGDFDGATWGDDGRFVLVDRTLPTPTAGNAVVSTVGQVDVRADVTLGSLDGDLLPTLGAPASVTGAGWAGTAYDPVSGALVALTRPRAGDRYALTAQVPAPTRDQLEKALPATGPLAARYLTLPAGLPGSLPDTAARSTATAARPYDKLLALQAFLRDEASFPYDLSASPGHSYGVLDRLLAGTDPGDSRGYSEQHATAFAVLARSLGLPTRVAVGYLLDSKRVTKDGAFEVTTGQAHAWPEVLLAGIGWVPFEPTDTTQLSRVLPPPPANPSGGTQNAPAAGSALTPPLVAPAIDDGSDQGGSGGRGGLALAWPILAAVLALAVILGVPLLIAVEKARRRWRRRSGGDAGERVEGAWREVRDRLSEHGVPRARAWTRREVVWALAERPALAAAVRPLERFVVLADAALYSPLGAAEDDAVAAWLCVDELRAALRDGVPPRGRLGALLDPRPLLPVGWGPGGPVPAVPLAARGMRGPMSFAAPRPRSEWPGRTGGDATEQPVPVGVSGGLRRPAAVAGQQGPTSGPGGSPERGPADRADEQTVVRRQPGPDVTGWPPPPDRRDPDRPTR</sequence>
<feature type="transmembrane region" description="Helical" evidence="2">
    <location>
        <begin position="174"/>
        <end position="191"/>
    </location>
</feature>
<dbReference type="Pfam" id="PF01841">
    <property type="entry name" value="Transglut_core"/>
    <property type="match status" value="1"/>
</dbReference>
<dbReference type="InterPro" id="IPR002931">
    <property type="entry name" value="Transglutaminase-like"/>
</dbReference>
<dbReference type="PANTHER" id="PTHR42736:SF1">
    <property type="entry name" value="PROTEIN-GLUTAMINE GAMMA-GLUTAMYLTRANSFERASE"/>
    <property type="match status" value="1"/>
</dbReference>
<dbReference type="HOGENOM" id="CLU_012121_1_0_11"/>
<dbReference type="eggNOG" id="COG1305">
    <property type="taxonomic scope" value="Bacteria"/>
</dbReference>
<feature type="region of interest" description="Disordered" evidence="1">
    <location>
        <begin position="568"/>
        <end position="611"/>
    </location>
</feature>
<keyword evidence="2" id="KW-0812">Transmembrane</keyword>
<dbReference type="SUPFAM" id="SSF54001">
    <property type="entry name" value="Cysteine proteinases"/>
    <property type="match status" value="1"/>
</dbReference>
<feature type="transmembrane region" description="Helical" evidence="2">
    <location>
        <begin position="43"/>
        <end position="61"/>
    </location>
</feature>
<feature type="region of interest" description="Disordered" evidence="1">
    <location>
        <begin position="787"/>
        <end position="878"/>
    </location>
</feature>
<feature type="transmembrane region" description="Helical" evidence="2">
    <location>
        <begin position="621"/>
        <end position="644"/>
    </location>
</feature>
<name>E3JDJ9_PSEI1</name>
<proteinExistence type="predicted"/>
<keyword evidence="5" id="KW-1185">Reference proteome</keyword>
<evidence type="ECO:0000256" key="1">
    <source>
        <dbReference type="SAM" id="MobiDB-lite"/>
    </source>
</evidence>